<feature type="region of interest" description="Disordered" evidence="1">
    <location>
        <begin position="128"/>
        <end position="205"/>
    </location>
</feature>
<dbReference type="EMBL" id="WIBF01000001">
    <property type="protein sequence ID" value="MQQ07036.1"/>
    <property type="molecule type" value="Genomic_DNA"/>
</dbReference>
<dbReference type="Proteomes" id="UP000444174">
    <property type="component" value="Unassembled WGS sequence"/>
</dbReference>
<dbReference type="InterPro" id="IPR006837">
    <property type="entry name" value="Divergent_DAC"/>
</dbReference>
<reference evidence="3 4" key="1">
    <citation type="submission" date="2019-10" db="EMBL/GenBank/DDBJ databases">
        <title>Epibacterium sp. nov., isolated from seawater.</title>
        <authorList>
            <person name="Zhang X."/>
            <person name="Li N."/>
        </authorList>
    </citation>
    <scope>NUCLEOTIDE SEQUENCE [LARGE SCALE GENOMIC DNA]</scope>
    <source>
        <strain evidence="3 4">SM1979</strain>
    </source>
</reference>
<keyword evidence="4" id="KW-1185">Reference proteome</keyword>
<dbReference type="InterPro" id="IPR011330">
    <property type="entry name" value="Glyco_hydro/deAcase_b/a-brl"/>
</dbReference>
<organism evidence="3 4">
    <name type="scientific">Tritonibacter litoralis</name>
    <dbReference type="NCBI Taxonomy" id="2662264"/>
    <lineage>
        <taxon>Bacteria</taxon>
        <taxon>Pseudomonadati</taxon>
        <taxon>Pseudomonadota</taxon>
        <taxon>Alphaproteobacteria</taxon>
        <taxon>Rhodobacterales</taxon>
        <taxon>Paracoccaceae</taxon>
        <taxon>Tritonibacter</taxon>
    </lineage>
</organism>
<protein>
    <submittedName>
        <fullName evidence="3">Divergent polysaccharide deacetylase family protein</fullName>
    </submittedName>
</protein>
<feature type="chain" id="PRO_5032761170" evidence="2">
    <location>
        <begin position="26"/>
        <end position="554"/>
    </location>
</feature>
<evidence type="ECO:0000313" key="4">
    <source>
        <dbReference type="Proteomes" id="UP000444174"/>
    </source>
</evidence>
<dbReference type="SUPFAM" id="SSF88713">
    <property type="entry name" value="Glycoside hydrolase/deacetylase"/>
    <property type="match status" value="1"/>
</dbReference>
<comment type="caution">
    <text evidence="3">The sequence shown here is derived from an EMBL/GenBank/DDBJ whole genome shotgun (WGS) entry which is preliminary data.</text>
</comment>
<dbReference type="CDD" id="cd10936">
    <property type="entry name" value="CE4_DAC2"/>
    <property type="match status" value="1"/>
</dbReference>
<dbReference type="AlphaFoldDB" id="A0A843Y845"/>
<feature type="signal peptide" evidence="2">
    <location>
        <begin position="1"/>
        <end position="25"/>
    </location>
</feature>
<feature type="compositionally biased region" description="Polar residues" evidence="1">
    <location>
        <begin position="310"/>
        <end position="325"/>
    </location>
</feature>
<sequence>MRGFLGGAAIGALVSGLGAALASLAVPLPQTIEVSSENPPVSDAPEVETPVPVEPVSRDADLVEVVPVAPKDEPSGDSLAALDPSALAPAARPDIGGATQQLETAVLSTPVTPDVGQGATEPVLNLGAGLASPDAPVQDAQPEVETAAPAPLPPEPEPIDPEPTETEVVVGELAPEPPTSAIQAPETQDPEPVRPEETEAQPAPVEDAVVEDAPAAPDEPVDAVPVIVENDVPAIPPAPETQPVAPQIAVTSPEIAAPSLGAGLPGLTLPQVTEQPAVRTLPDTEGAAQSDEAATENRPRVGTPGVQLGTADNTSDQGTTSTSDADLSLPAFVRNSEEFIALDDRPLMSIVLLDEVDGTGAEALEDFPYPLSFAIRADDPNATAKVQARRDAGFEVLMLVDLPRDAGPKEAESAMELWTPAMPLAVGVLEGVDTGFQGNRALADQMAAVVADSGLGLVTQAKGLNTVQKLAQKDGVPSGVVFRDFDGAGQDPRAIRRFLDQAAFRAGQEGAVIMLGRLKPNTISALLLWGLQDRASRVQLAPVSASLKTGLNTQ</sequence>
<dbReference type="Pfam" id="PF04748">
    <property type="entry name" value="Polysacc_deac_2"/>
    <property type="match status" value="1"/>
</dbReference>
<evidence type="ECO:0000256" key="1">
    <source>
        <dbReference type="SAM" id="MobiDB-lite"/>
    </source>
</evidence>
<dbReference type="GO" id="GO:0005975">
    <property type="term" value="P:carbohydrate metabolic process"/>
    <property type="evidence" value="ECO:0007669"/>
    <property type="project" value="InterPro"/>
</dbReference>
<dbReference type="Gene3D" id="3.20.20.370">
    <property type="entry name" value="Glycoside hydrolase/deacetylase"/>
    <property type="match status" value="1"/>
</dbReference>
<name>A0A843Y845_9RHOB</name>
<keyword evidence="2" id="KW-0732">Signal</keyword>
<proteinExistence type="predicted"/>
<gene>
    <name evidence="3" type="ORF">GFB49_01065</name>
</gene>
<evidence type="ECO:0000256" key="2">
    <source>
        <dbReference type="SAM" id="SignalP"/>
    </source>
</evidence>
<accession>A0A843Y845</accession>
<evidence type="ECO:0000313" key="3">
    <source>
        <dbReference type="EMBL" id="MQQ07036.1"/>
    </source>
</evidence>
<feature type="region of interest" description="Disordered" evidence="1">
    <location>
        <begin position="282"/>
        <end position="325"/>
    </location>
</feature>
<dbReference type="RefSeq" id="WP_153213956.1">
    <property type="nucleotide sequence ID" value="NZ_WIBF01000001.1"/>
</dbReference>